<protein>
    <submittedName>
        <fullName evidence="2">Uncharacterized protein</fullName>
    </submittedName>
</protein>
<evidence type="ECO:0000313" key="2">
    <source>
        <dbReference type="EMBL" id="MFC5828900.1"/>
    </source>
</evidence>
<proteinExistence type="predicted"/>
<keyword evidence="1" id="KW-0732">Signal</keyword>
<evidence type="ECO:0000313" key="3">
    <source>
        <dbReference type="Proteomes" id="UP001596058"/>
    </source>
</evidence>
<dbReference type="EMBL" id="JBHSPA010000043">
    <property type="protein sequence ID" value="MFC5828900.1"/>
    <property type="molecule type" value="Genomic_DNA"/>
</dbReference>
<name>A0ABW1CVB7_9ACTN</name>
<sequence>MANMPPRRPRTLIVAAVLALLAVTPPAYADTPAPAEQEQAPTTLTLITGDKVAVAPGRITVAGPGGDPIGARVITTGDGTYVYPDTATPYVTSGLLDDELFNVTQLIEDGYTGDLPVIVTYKDGLTARQALPFAGRALTSIGGTAVTREAGQEAQFWATLTGASPTARSASQAAEQLPLVQLDYEVETDGDGRAARRAPLTLVASHLPGGPRSDTIKQVTLDVSYDDGVTWREERLSRRGDGWRAELRAPSGARYVTLRAGAQDRKGNTIEQTIVRAYGLK</sequence>
<evidence type="ECO:0000256" key="1">
    <source>
        <dbReference type="SAM" id="SignalP"/>
    </source>
</evidence>
<dbReference type="RefSeq" id="WP_379518398.1">
    <property type="nucleotide sequence ID" value="NZ_JBHSPA010000043.1"/>
</dbReference>
<keyword evidence="3" id="KW-1185">Reference proteome</keyword>
<comment type="caution">
    <text evidence="2">The sequence shown here is derived from an EMBL/GenBank/DDBJ whole genome shotgun (WGS) entry which is preliminary data.</text>
</comment>
<accession>A0ABW1CVB7</accession>
<dbReference type="Proteomes" id="UP001596058">
    <property type="component" value="Unassembled WGS sequence"/>
</dbReference>
<feature type="chain" id="PRO_5046164273" evidence="1">
    <location>
        <begin position="30"/>
        <end position="281"/>
    </location>
</feature>
<reference evidence="3" key="1">
    <citation type="journal article" date="2019" name="Int. J. Syst. Evol. Microbiol.">
        <title>The Global Catalogue of Microorganisms (GCM) 10K type strain sequencing project: providing services to taxonomists for standard genome sequencing and annotation.</title>
        <authorList>
            <consortium name="The Broad Institute Genomics Platform"/>
            <consortium name="The Broad Institute Genome Sequencing Center for Infectious Disease"/>
            <person name="Wu L."/>
            <person name="Ma J."/>
        </authorList>
    </citation>
    <scope>NUCLEOTIDE SEQUENCE [LARGE SCALE GENOMIC DNA]</scope>
    <source>
        <strain evidence="3">CCUG 53903</strain>
    </source>
</reference>
<feature type="signal peptide" evidence="1">
    <location>
        <begin position="1"/>
        <end position="29"/>
    </location>
</feature>
<organism evidence="2 3">
    <name type="scientific">Nonomuraea insulae</name>
    <dbReference type="NCBI Taxonomy" id="1616787"/>
    <lineage>
        <taxon>Bacteria</taxon>
        <taxon>Bacillati</taxon>
        <taxon>Actinomycetota</taxon>
        <taxon>Actinomycetes</taxon>
        <taxon>Streptosporangiales</taxon>
        <taxon>Streptosporangiaceae</taxon>
        <taxon>Nonomuraea</taxon>
    </lineage>
</organism>
<gene>
    <name evidence="2" type="ORF">ACFPZ3_33960</name>
</gene>